<keyword evidence="2" id="KW-0238">DNA-binding</keyword>
<reference evidence="5" key="1">
    <citation type="journal article" date="2014" name="Int. J. Syst. Evol. Microbiol.">
        <title>Complete genome sequence of Corynebacterium casei LMG S-19264T (=DSM 44701T), isolated from a smear-ripened cheese.</title>
        <authorList>
            <consortium name="US DOE Joint Genome Institute (JGI-PGF)"/>
            <person name="Walter F."/>
            <person name="Albersmeier A."/>
            <person name="Kalinowski J."/>
            <person name="Ruckert C."/>
        </authorList>
    </citation>
    <scope>NUCLEOTIDE SEQUENCE</scope>
    <source>
        <strain evidence="5">NBRC 110071</strain>
    </source>
</reference>
<dbReference type="InterPro" id="IPR050204">
    <property type="entry name" value="AraC_XylS_family_regulators"/>
</dbReference>
<name>A0AA37S8G3_9GAMM</name>
<evidence type="ECO:0000313" key="5">
    <source>
        <dbReference type="EMBL" id="GLQ30368.1"/>
    </source>
</evidence>
<dbReference type="RefSeq" id="WP_284379151.1">
    <property type="nucleotide sequence ID" value="NZ_BSNM01000003.1"/>
</dbReference>
<dbReference type="GO" id="GO:0043565">
    <property type="term" value="F:sequence-specific DNA binding"/>
    <property type="evidence" value="ECO:0007669"/>
    <property type="project" value="InterPro"/>
</dbReference>
<dbReference type="EMBL" id="BSNM01000003">
    <property type="protein sequence ID" value="GLQ30368.1"/>
    <property type="molecule type" value="Genomic_DNA"/>
</dbReference>
<dbReference type="Proteomes" id="UP001161389">
    <property type="component" value="Unassembled WGS sequence"/>
</dbReference>
<dbReference type="InterPro" id="IPR018060">
    <property type="entry name" value="HTH_AraC"/>
</dbReference>
<dbReference type="SUPFAM" id="SSF46689">
    <property type="entry name" value="Homeodomain-like"/>
    <property type="match status" value="1"/>
</dbReference>
<dbReference type="InterPro" id="IPR009057">
    <property type="entry name" value="Homeodomain-like_sf"/>
</dbReference>
<evidence type="ECO:0000256" key="3">
    <source>
        <dbReference type="ARBA" id="ARBA00023163"/>
    </source>
</evidence>
<gene>
    <name evidence="5" type="ORF">GCM10007876_08460</name>
</gene>
<proteinExistence type="predicted"/>
<comment type="caution">
    <text evidence="5">The sequence shown here is derived from an EMBL/GenBank/DDBJ whole genome shotgun (WGS) entry which is preliminary data.</text>
</comment>
<dbReference type="Pfam" id="PF12833">
    <property type="entry name" value="HTH_18"/>
    <property type="match status" value="1"/>
</dbReference>
<dbReference type="AlphaFoldDB" id="A0AA37S8G3"/>
<dbReference type="PANTHER" id="PTHR46796:SF12">
    <property type="entry name" value="HTH-TYPE DNA-BINDING TRANSCRIPTIONAL ACTIVATOR EUTR"/>
    <property type="match status" value="1"/>
</dbReference>
<evidence type="ECO:0000259" key="4">
    <source>
        <dbReference type="PROSITE" id="PS01124"/>
    </source>
</evidence>
<evidence type="ECO:0000313" key="6">
    <source>
        <dbReference type="Proteomes" id="UP001161389"/>
    </source>
</evidence>
<dbReference type="SMART" id="SM00342">
    <property type="entry name" value="HTH_ARAC"/>
    <property type="match status" value="1"/>
</dbReference>
<dbReference type="PANTHER" id="PTHR46796">
    <property type="entry name" value="HTH-TYPE TRANSCRIPTIONAL ACTIVATOR RHAS-RELATED"/>
    <property type="match status" value="1"/>
</dbReference>
<feature type="domain" description="HTH araC/xylS-type" evidence="4">
    <location>
        <begin position="218"/>
        <end position="323"/>
    </location>
</feature>
<dbReference type="GO" id="GO:0003700">
    <property type="term" value="F:DNA-binding transcription factor activity"/>
    <property type="evidence" value="ECO:0007669"/>
    <property type="project" value="InterPro"/>
</dbReference>
<accession>A0AA37S8G3</accession>
<dbReference type="PROSITE" id="PS01124">
    <property type="entry name" value="HTH_ARAC_FAMILY_2"/>
    <property type="match status" value="1"/>
</dbReference>
<evidence type="ECO:0000256" key="2">
    <source>
        <dbReference type="ARBA" id="ARBA00023125"/>
    </source>
</evidence>
<reference evidence="5" key="2">
    <citation type="submission" date="2023-01" db="EMBL/GenBank/DDBJ databases">
        <title>Draft genome sequence of Litoribrevibacter albus strain NBRC 110071.</title>
        <authorList>
            <person name="Sun Q."/>
            <person name="Mori K."/>
        </authorList>
    </citation>
    <scope>NUCLEOTIDE SEQUENCE</scope>
    <source>
        <strain evidence="5">NBRC 110071</strain>
    </source>
</reference>
<keyword evidence="3" id="KW-0804">Transcription</keyword>
<evidence type="ECO:0000256" key="1">
    <source>
        <dbReference type="ARBA" id="ARBA00023015"/>
    </source>
</evidence>
<protein>
    <submittedName>
        <fullName evidence="5">AraC family transcriptional regulator</fullName>
    </submittedName>
</protein>
<organism evidence="5 6">
    <name type="scientific">Litoribrevibacter albus</name>
    <dbReference type="NCBI Taxonomy" id="1473156"/>
    <lineage>
        <taxon>Bacteria</taxon>
        <taxon>Pseudomonadati</taxon>
        <taxon>Pseudomonadota</taxon>
        <taxon>Gammaproteobacteria</taxon>
        <taxon>Oceanospirillales</taxon>
        <taxon>Oceanospirillaceae</taxon>
        <taxon>Litoribrevibacter</taxon>
    </lineage>
</organism>
<keyword evidence="1" id="KW-0805">Transcription regulation</keyword>
<sequence>MKPAHEAFAPNKSTHPILTEAYDADEHAQNLTNWQQQYDQVSGGGFYGSIAELALPQLQVFKEHTSHALRQTCNVWSDSIWLGLPENGHKVSRINGLEIKDEHVMCRPGDTEFELITPEDFNIFGIVITQQALQAVADIQGLELNWLDLVQHGRLAVPRKTLYHIRYVLNRMLNEDHNATPSKVLNDMVMMSVLEVLKQESHETPVLPSFQRRKAVVDKVKAFVESHPDSPVTVTELCEFANVSRRTLQYSFTSVLGISPVQFIRASRLNGVRRALHQNQFKPVADRESISDIASQWGFWHLSQFAKDYKQLFGERPSETLQR</sequence>
<keyword evidence="6" id="KW-1185">Reference proteome</keyword>
<dbReference type="Gene3D" id="1.10.10.60">
    <property type="entry name" value="Homeodomain-like"/>
    <property type="match status" value="1"/>
</dbReference>